<accession>A0A381QZ47</accession>
<reference evidence="1" key="1">
    <citation type="submission" date="2018-05" db="EMBL/GenBank/DDBJ databases">
        <authorList>
            <person name="Lanie J.A."/>
            <person name="Ng W.-L."/>
            <person name="Kazmierczak K.M."/>
            <person name="Andrzejewski T.M."/>
            <person name="Davidsen T.M."/>
            <person name="Wayne K.J."/>
            <person name="Tettelin H."/>
            <person name="Glass J.I."/>
            <person name="Rusch D."/>
            <person name="Podicherti R."/>
            <person name="Tsui H.-C.T."/>
            <person name="Winkler M.E."/>
        </authorList>
    </citation>
    <scope>NUCLEOTIDE SEQUENCE</scope>
</reference>
<gene>
    <name evidence="1" type="ORF">METZ01_LOCUS37284</name>
</gene>
<dbReference type="EMBL" id="UINC01001594">
    <property type="protein sequence ID" value="SUZ84430.1"/>
    <property type="molecule type" value="Genomic_DNA"/>
</dbReference>
<protein>
    <submittedName>
        <fullName evidence="1">Uncharacterized protein</fullName>
    </submittedName>
</protein>
<name>A0A381QZ47_9ZZZZ</name>
<organism evidence="1">
    <name type="scientific">marine metagenome</name>
    <dbReference type="NCBI Taxonomy" id="408172"/>
    <lineage>
        <taxon>unclassified sequences</taxon>
        <taxon>metagenomes</taxon>
        <taxon>ecological metagenomes</taxon>
    </lineage>
</organism>
<evidence type="ECO:0000313" key="1">
    <source>
        <dbReference type="EMBL" id="SUZ84430.1"/>
    </source>
</evidence>
<proteinExistence type="predicted"/>
<sequence>MFVVAFSLISDPSDTGKVDRKAEILITVRWQDRHPDDVDTLVEDPRGNMVWYHNRDTGLMHLDRDDRGLFQDRVVLDGVEVSNPLNQETVSVRALKAGEYVVNVLHYQANYSEPLPVSVKVEKLNPVVKLIHYEKLELNGVGDEQTAVRFTVDGSGEVTGTNRLSKRLLSKAVAEKR</sequence>
<dbReference type="AlphaFoldDB" id="A0A381QZ47"/>